<sequence>MENTNQKLVQKFCENNGWDFNKLDLYFNLIETYNKVMNLTGFSRDKLWGEGILESLIYMQNAVDENSEHILEVLDIGAGVGFPSLPYAIFSKHNFTIYEPLQKRVNFLNIVIEKLNLKNIQVKRVRAEEVTDKNIFDVVVARAVGTVKTMLMSSFHLVKVNGIMSLIKGKNLQNEIDEAYPIFKLLKYETKIDKLDVPNLEKENYVYSIIKKRSCPKQFPFSWKEIKKNI</sequence>
<feature type="binding site" evidence="6">
    <location>
        <position position="142"/>
    </location>
    <ligand>
        <name>S-adenosyl-L-methionine</name>
        <dbReference type="ChEBI" id="CHEBI:59789"/>
    </ligand>
</feature>
<evidence type="ECO:0000256" key="3">
    <source>
        <dbReference type="ARBA" id="ARBA00022603"/>
    </source>
</evidence>
<keyword evidence="4 6" id="KW-0808">Transferase</keyword>
<comment type="function">
    <text evidence="6">Specifically methylates the N7 position of a guanine in 16S rRNA.</text>
</comment>
<dbReference type="Proteomes" id="UP000184322">
    <property type="component" value="Chromosome"/>
</dbReference>
<dbReference type="HAMAP" id="MF_00074">
    <property type="entry name" value="16SrRNA_methyltr_G"/>
    <property type="match status" value="1"/>
</dbReference>
<proteinExistence type="inferred from homology"/>
<comment type="caution">
    <text evidence="6">Lacks conserved residue(s) required for the propagation of feature annotation.</text>
</comment>
<organism evidence="7 8">
    <name type="scientific">Mycoplasmopsis pullorum</name>
    <dbReference type="NCBI Taxonomy" id="48003"/>
    <lineage>
        <taxon>Bacteria</taxon>
        <taxon>Bacillati</taxon>
        <taxon>Mycoplasmatota</taxon>
        <taxon>Mycoplasmoidales</taxon>
        <taxon>Metamycoplasmataceae</taxon>
        <taxon>Mycoplasmopsis</taxon>
    </lineage>
</organism>
<dbReference type="PIRSF" id="PIRSF003078">
    <property type="entry name" value="GidB"/>
    <property type="match status" value="1"/>
</dbReference>
<dbReference type="AlphaFoldDB" id="A0A1L4FRZ8"/>
<dbReference type="PANTHER" id="PTHR31760">
    <property type="entry name" value="S-ADENOSYL-L-METHIONINE-DEPENDENT METHYLTRANSFERASES SUPERFAMILY PROTEIN"/>
    <property type="match status" value="1"/>
</dbReference>
<comment type="subcellular location">
    <subcellularLocation>
        <location evidence="6">Cytoplasm</location>
    </subcellularLocation>
</comment>
<keyword evidence="1 6" id="KW-0963">Cytoplasm</keyword>
<reference evidence="8" key="1">
    <citation type="submission" date="2016-10" db="EMBL/GenBank/DDBJ databases">
        <authorList>
            <person name="Beylefeld A."/>
            <person name="Abolnik C."/>
        </authorList>
    </citation>
    <scope>NUCLEOTIDE SEQUENCE [LARGE SCALE GENOMIC DNA]</scope>
    <source>
        <strain evidence="8">B359_6</strain>
    </source>
</reference>
<comment type="similarity">
    <text evidence="6">Belongs to the methyltransferase superfamily. RNA methyltransferase RsmG family.</text>
</comment>
<dbReference type="CDD" id="cd02440">
    <property type="entry name" value="AdoMet_MTases"/>
    <property type="match status" value="1"/>
</dbReference>
<keyword evidence="5 6" id="KW-0949">S-adenosyl-L-methionine</keyword>
<accession>A0A1L4FRZ8</accession>
<dbReference type="Gene3D" id="3.40.50.150">
    <property type="entry name" value="Vaccinia Virus protein VP39"/>
    <property type="match status" value="1"/>
</dbReference>
<dbReference type="OrthoDB" id="9808773at2"/>
<evidence type="ECO:0000256" key="1">
    <source>
        <dbReference type="ARBA" id="ARBA00022490"/>
    </source>
</evidence>
<dbReference type="InterPro" id="IPR003682">
    <property type="entry name" value="rRNA_ssu_MeTfrase_G"/>
</dbReference>
<gene>
    <name evidence="6" type="primary">rsmG</name>
    <name evidence="7" type="ORF">BLA55_01705</name>
</gene>
<evidence type="ECO:0000256" key="2">
    <source>
        <dbReference type="ARBA" id="ARBA00022552"/>
    </source>
</evidence>
<evidence type="ECO:0000256" key="5">
    <source>
        <dbReference type="ARBA" id="ARBA00022691"/>
    </source>
</evidence>
<feature type="binding site" evidence="6">
    <location>
        <position position="82"/>
    </location>
    <ligand>
        <name>S-adenosyl-L-methionine</name>
        <dbReference type="ChEBI" id="CHEBI:59789"/>
    </ligand>
</feature>
<dbReference type="EC" id="2.1.1.-" evidence="6"/>
<name>A0A1L4FRZ8_9BACT</name>
<feature type="binding site" evidence="6">
    <location>
        <begin position="127"/>
        <end position="128"/>
    </location>
    <ligand>
        <name>S-adenosyl-L-methionine</name>
        <dbReference type="ChEBI" id="CHEBI:59789"/>
    </ligand>
</feature>
<dbReference type="SUPFAM" id="SSF53335">
    <property type="entry name" value="S-adenosyl-L-methionine-dependent methyltransferases"/>
    <property type="match status" value="1"/>
</dbReference>
<dbReference type="GO" id="GO:0005829">
    <property type="term" value="C:cytosol"/>
    <property type="evidence" value="ECO:0007669"/>
    <property type="project" value="TreeGrafter"/>
</dbReference>
<keyword evidence="3 6" id="KW-0489">Methyltransferase</keyword>
<dbReference type="NCBIfam" id="TIGR00138">
    <property type="entry name" value="rsmG_gidB"/>
    <property type="match status" value="1"/>
</dbReference>
<dbReference type="PANTHER" id="PTHR31760:SF0">
    <property type="entry name" value="S-ADENOSYL-L-METHIONINE-DEPENDENT METHYLTRANSFERASES SUPERFAMILY PROTEIN"/>
    <property type="match status" value="1"/>
</dbReference>
<dbReference type="Pfam" id="PF02527">
    <property type="entry name" value="GidB"/>
    <property type="match status" value="1"/>
</dbReference>
<dbReference type="EMBL" id="CP017813">
    <property type="protein sequence ID" value="APJ38383.1"/>
    <property type="molecule type" value="Genomic_DNA"/>
</dbReference>
<protein>
    <recommendedName>
        <fullName evidence="6">Ribosomal RNA small subunit methyltransferase G</fullName>
        <ecNumber evidence="6">2.1.1.-</ecNumber>
    </recommendedName>
    <alternativeName>
        <fullName evidence="6">16S rRNA 7-methylguanosine methyltransferase</fullName>
        <shortName evidence="6">16S rRNA m7G methyltransferase</shortName>
    </alternativeName>
</protein>
<keyword evidence="8" id="KW-1185">Reference proteome</keyword>
<dbReference type="InterPro" id="IPR029063">
    <property type="entry name" value="SAM-dependent_MTases_sf"/>
</dbReference>
<dbReference type="RefSeq" id="WP_073372387.1">
    <property type="nucleotide sequence ID" value="NZ_CP017813.1"/>
</dbReference>
<evidence type="ECO:0000313" key="7">
    <source>
        <dbReference type="EMBL" id="APJ38383.1"/>
    </source>
</evidence>
<feature type="binding site" evidence="6">
    <location>
        <position position="77"/>
    </location>
    <ligand>
        <name>S-adenosyl-L-methionine</name>
        <dbReference type="ChEBI" id="CHEBI:59789"/>
    </ligand>
</feature>
<evidence type="ECO:0000256" key="6">
    <source>
        <dbReference type="HAMAP-Rule" id="MF_00074"/>
    </source>
</evidence>
<evidence type="ECO:0000313" key="8">
    <source>
        <dbReference type="Proteomes" id="UP000184322"/>
    </source>
</evidence>
<dbReference type="GO" id="GO:0070043">
    <property type="term" value="F:rRNA (guanine-N7-)-methyltransferase activity"/>
    <property type="evidence" value="ECO:0007669"/>
    <property type="project" value="UniProtKB-UniRule"/>
</dbReference>
<keyword evidence="2 6" id="KW-0698">rRNA processing</keyword>
<dbReference type="KEGG" id="mpul:BLA55_01705"/>
<evidence type="ECO:0000256" key="4">
    <source>
        <dbReference type="ARBA" id="ARBA00022679"/>
    </source>
</evidence>
<dbReference type="STRING" id="48003.BLA55_01705"/>